<reference evidence="1" key="1">
    <citation type="submission" date="2018-11" db="EMBL/GenBank/DDBJ databases">
        <authorList>
            <consortium name="Pathogen Informatics"/>
        </authorList>
    </citation>
    <scope>NUCLEOTIDE SEQUENCE</scope>
</reference>
<dbReference type="Pfam" id="PF21033">
    <property type="entry name" value="RMD1-3"/>
    <property type="match status" value="1"/>
</dbReference>
<gene>
    <name evidence="1" type="ORF">PXEA_LOCUS31056</name>
</gene>
<dbReference type="AlphaFoldDB" id="A0A448XIP0"/>
<dbReference type="OrthoDB" id="512473at2759"/>
<dbReference type="InterPro" id="IPR049039">
    <property type="entry name" value="RMD1-3_a_helical_rpt"/>
</dbReference>
<evidence type="ECO:0000313" key="1">
    <source>
        <dbReference type="EMBL" id="VEL37616.1"/>
    </source>
</evidence>
<keyword evidence="2" id="KW-1185">Reference proteome</keyword>
<organism evidence="1 2">
    <name type="scientific">Protopolystoma xenopodis</name>
    <dbReference type="NCBI Taxonomy" id="117903"/>
    <lineage>
        <taxon>Eukaryota</taxon>
        <taxon>Metazoa</taxon>
        <taxon>Spiralia</taxon>
        <taxon>Lophotrochozoa</taxon>
        <taxon>Platyhelminthes</taxon>
        <taxon>Monogenea</taxon>
        <taxon>Polyopisthocotylea</taxon>
        <taxon>Polystomatidea</taxon>
        <taxon>Polystomatidae</taxon>
        <taxon>Protopolystoma</taxon>
    </lineage>
</organism>
<dbReference type="Proteomes" id="UP000784294">
    <property type="component" value="Unassembled WGS sequence"/>
</dbReference>
<sequence length="197" mass="21424">MVKLTDDADYDDSETSGNFRHSPSYLWRLARAAFLAGRDAVDTPEPASLDTGQPCASLGSLTSSSSSISSARASFSLDPNLSFSDGLIRITSRLDFIHIGLAVGRRALRLVTSAASTDNQASNEPLEASLIGQYEVAQTYLWLAVLVGLAATRGGLQKRIEYGHEFKTLIDKAVTLDPTNAWAYHLKGRWCYKVSCF</sequence>
<name>A0A448XIP0_9PLAT</name>
<accession>A0A448XIP0</accession>
<dbReference type="EMBL" id="CAAALY010255514">
    <property type="protein sequence ID" value="VEL37616.1"/>
    <property type="molecule type" value="Genomic_DNA"/>
</dbReference>
<protein>
    <recommendedName>
        <fullName evidence="3">KIF-binding protein</fullName>
    </recommendedName>
</protein>
<comment type="caution">
    <text evidence="1">The sequence shown here is derived from an EMBL/GenBank/DDBJ whole genome shotgun (WGS) entry which is preliminary data.</text>
</comment>
<evidence type="ECO:0008006" key="3">
    <source>
        <dbReference type="Google" id="ProtNLM"/>
    </source>
</evidence>
<evidence type="ECO:0000313" key="2">
    <source>
        <dbReference type="Proteomes" id="UP000784294"/>
    </source>
</evidence>
<proteinExistence type="predicted"/>